<dbReference type="CDD" id="cd01994">
    <property type="entry name" value="AANH_PF0828-like"/>
    <property type="match status" value="1"/>
</dbReference>
<evidence type="ECO:0000256" key="4">
    <source>
        <dbReference type="ARBA" id="ARBA00031552"/>
    </source>
</evidence>
<comment type="caution">
    <text evidence="8">The sequence shown here is derived from an EMBL/GenBank/DDBJ whole genome shotgun (WGS) entry which is preliminary data.</text>
</comment>
<dbReference type="InterPro" id="IPR030662">
    <property type="entry name" value="DPH6/MJ0570"/>
</dbReference>
<feature type="domain" description="Diphthamide synthase" evidence="7">
    <location>
        <begin position="1"/>
        <end position="225"/>
    </location>
</feature>
<dbReference type="SUPFAM" id="SSF55298">
    <property type="entry name" value="YjgF-like"/>
    <property type="match status" value="2"/>
</dbReference>
<feature type="compositionally biased region" description="Polar residues" evidence="6">
    <location>
        <begin position="562"/>
        <end position="578"/>
    </location>
</feature>
<protein>
    <recommendedName>
        <fullName evidence="2">Diphthine--ammonia ligase</fullName>
        <ecNumber evidence="1">6.3.1.14</ecNumber>
    </recommendedName>
    <alternativeName>
        <fullName evidence="3">Diphthamide synthase</fullName>
    </alternativeName>
    <alternativeName>
        <fullName evidence="4">Diphthamide synthetase</fullName>
    </alternativeName>
</protein>
<dbReference type="EC" id="6.3.1.14" evidence="1"/>
<evidence type="ECO:0000259" key="7">
    <source>
        <dbReference type="Pfam" id="PF01902"/>
    </source>
</evidence>
<evidence type="ECO:0000313" key="8">
    <source>
        <dbReference type="EMBL" id="CAL5229979.1"/>
    </source>
</evidence>
<dbReference type="InterPro" id="IPR002761">
    <property type="entry name" value="Diphthami_syn_dom"/>
</dbReference>
<dbReference type="Pfam" id="PF01902">
    <property type="entry name" value="Diphthami_syn_2"/>
    <property type="match status" value="1"/>
</dbReference>
<dbReference type="Gene3D" id="3.90.1490.10">
    <property type="entry name" value="putative n-type atp pyrophosphatase, domain 2"/>
    <property type="match status" value="1"/>
</dbReference>
<feature type="compositionally biased region" description="Polar residues" evidence="6">
    <location>
        <begin position="242"/>
        <end position="256"/>
    </location>
</feature>
<evidence type="ECO:0000256" key="1">
    <source>
        <dbReference type="ARBA" id="ARBA00012089"/>
    </source>
</evidence>
<gene>
    <name evidence="8" type="primary">g13410</name>
    <name evidence="8" type="ORF">VP750_LOCUS11885</name>
</gene>
<sequence>MKVLALISGGKDSCYNMLLCQKHGHEIIALGNLLPAAAGVDELDSYMFQTVGHNVIPMYAECMGVPLYRRHISGSSVHQDLSYCETESDEVEDMLQLIAHVKRCHPGVQAVSSGAIASDYQRLRVEHVCARLGLVSLAYMWHQPQAALMRGMIASGIKAVLIKVAALGLVPQRHLGRTLQEMEPHLHKMCRQYGCNICGEGGEYETLVLDCPLFTRARIILDAWEIQHLSAGDVAMLRPTEFHTQPKSPAEASSTAENDDLQSAPEAALVHIVPTQLGRPQQQAKSRAEEHIQAPTFHAETAVGRSRQALSASCAPQAAGDLEGVLPADAAEAALDAALNSVSEGLKQHSLTLADAICVQLYLADMGSFAAANKAYSRHFPAVSPAARACIQTPLPRGVPVAVDVLLQPGASRQVLHVQSVSEWAPSCIGPYAQAVSANGLVHFAGQIGLDPPTMSLVAGGPEPQAMRCLLTCQAVSIAAKADLQQAMLGCTIYAASADSGTPSKGCPDASRYNFESEMASSASSVTQTFSHVQQMLTAAQQEDTVQPGAADLQPRDPDKLLQTSHPQQQHSSGTEHSGGQCAAQAPSEEGSLLSEGGSEQEEEGYPEQQQQEEDTEGEQEEEEEDVFVDAYLRPREAAASVPQPLLTYVEAEALPKGAAVELQPLAFSASQHDILQDPPDLQRMCFESEAAGNGRRSAGDNSKRPAAVAVEAIAWPGRLCYLQVALRAPAPAVSVAAVGYNIAMALRRAHTGTESIESVRVYYSVSKASREEASELLQRLQEELQASWTPIFVPVVSVGSTPAADAALLIVMLAMKKSSVEMADDQ</sequence>
<dbReference type="Pfam" id="PF01042">
    <property type="entry name" value="Ribonuc_L-PSP"/>
    <property type="match status" value="2"/>
</dbReference>
<evidence type="ECO:0000313" key="9">
    <source>
        <dbReference type="Proteomes" id="UP001497392"/>
    </source>
</evidence>
<keyword evidence="9" id="KW-1185">Reference proteome</keyword>
<dbReference type="PANTHER" id="PTHR12196:SF2">
    <property type="entry name" value="DIPHTHINE--AMMONIA LIGASE"/>
    <property type="match status" value="1"/>
</dbReference>
<feature type="region of interest" description="Disordered" evidence="6">
    <location>
        <begin position="242"/>
        <end position="261"/>
    </location>
</feature>
<dbReference type="Gene3D" id="3.30.1330.40">
    <property type="entry name" value="RutC-like"/>
    <property type="match status" value="2"/>
</dbReference>
<dbReference type="InterPro" id="IPR014729">
    <property type="entry name" value="Rossmann-like_a/b/a_fold"/>
</dbReference>
<dbReference type="Gene3D" id="3.40.50.620">
    <property type="entry name" value="HUPs"/>
    <property type="match status" value="1"/>
</dbReference>
<dbReference type="InterPro" id="IPR035959">
    <property type="entry name" value="RutC-like_sf"/>
</dbReference>
<feature type="region of interest" description="Disordered" evidence="6">
    <location>
        <begin position="538"/>
        <end position="626"/>
    </location>
</feature>
<accession>A0ABP1GCR7</accession>
<dbReference type="PANTHER" id="PTHR12196">
    <property type="entry name" value="DOMAIN OF UNKNOWN FUNCTION 71 DUF71 -CONTAINING PROTEIN"/>
    <property type="match status" value="1"/>
</dbReference>
<dbReference type="SUPFAM" id="SSF52402">
    <property type="entry name" value="Adenine nucleotide alpha hydrolases-like"/>
    <property type="match status" value="1"/>
</dbReference>
<evidence type="ECO:0000256" key="2">
    <source>
        <dbReference type="ARBA" id="ARBA00018426"/>
    </source>
</evidence>
<dbReference type="Proteomes" id="UP001497392">
    <property type="component" value="Unassembled WGS sequence"/>
</dbReference>
<feature type="compositionally biased region" description="Low complexity" evidence="6">
    <location>
        <begin position="587"/>
        <end position="598"/>
    </location>
</feature>
<feature type="compositionally biased region" description="Acidic residues" evidence="6">
    <location>
        <begin position="599"/>
        <end position="626"/>
    </location>
</feature>
<reference evidence="8 9" key="1">
    <citation type="submission" date="2024-06" db="EMBL/GenBank/DDBJ databases">
        <authorList>
            <person name="Kraege A."/>
            <person name="Thomma B."/>
        </authorList>
    </citation>
    <scope>NUCLEOTIDE SEQUENCE [LARGE SCALE GENOMIC DNA]</scope>
</reference>
<organism evidence="8 9">
    <name type="scientific">Coccomyxa viridis</name>
    <dbReference type="NCBI Taxonomy" id="1274662"/>
    <lineage>
        <taxon>Eukaryota</taxon>
        <taxon>Viridiplantae</taxon>
        <taxon>Chlorophyta</taxon>
        <taxon>core chlorophytes</taxon>
        <taxon>Trebouxiophyceae</taxon>
        <taxon>Trebouxiophyceae incertae sedis</taxon>
        <taxon>Coccomyxaceae</taxon>
        <taxon>Coccomyxa</taxon>
    </lineage>
</organism>
<comment type="catalytic activity">
    <reaction evidence="5">
        <text>diphthine-[translation elongation factor 2] + NH4(+) + ATP = diphthamide-[translation elongation factor 2] + AMP + diphosphate + H(+)</text>
        <dbReference type="Rhea" id="RHEA:19753"/>
        <dbReference type="Rhea" id="RHEA-COMP:10172"/>
        <dbReference type="Rhea" id="RHEA-COMP:10174"/>
        <dbReference type="ChEBI" id="CHEBI:15378"/>
        <dbReference type="ChEBI" id="CHEBI:16692"/>
        <dbReference type="ChEBI" id="CHEBI:28938"/>
        <dbReference type="ChEBI" id="CHEBI:30616"/>
        <dbReference type="ChEBI" id="CHEBI:33019"/>
        <dbReference type="ChEBI" id="CHEBI:82696"/>
        <dbReference type="ChEBI" id="CHEBI:456215"/>
        <dbReference type="EC" id="6.3.1.14"/>
    </reaction>
</comment>
<evidence type="ECO:0000256" key="6">
    <source>
        <dbReference type="SAM" id="MobiDB-lite"/>
    </source>
</evidence>
<dbReference type="NCBIfam" id="TIGR00290">
    <property type="entry name" value="MJ0570_dom"/>
    <property type="match status" value="1"/>
</dbReference>
<name>A0ABP1GCR7_9CHLO</name>
<evidence type="ECO:0000256" key="5">
    <source>
        <dbReference type="ARBA" id="ARBA00048108"/>
    </source>
</evidence>
<dbReference type="InterPro" id="IPR006175">
    <property type="entry name" value="YjgF/YER057c/UK114"/>
</dbReference>
<proteinExistence type="predicted"/>
<dbReference type="EMBL" id="CAXHTA020000021">
    <property type="protein sequence ID" value="CAL5229979.1"/>
    <property type="molecule type" value="Genomic_DNA"/>
</dbReference>
<evidence type="ECO:0000256" key="3">
    <source>
        <dbReference type="ARBA" id="ARBA00029814"/>
    </source>
</evidence>